<evidence type="ECO:0000313" key="3">
    <source>
        <dbReference type="EMBL" id="RDX44594.1"/>
    </source>
</evidence>
<organism evidence="3 4">
    <name type="scientific">Lentinus brumalis</name>
    <dbReference type="NCBI Taxonomy" id="2498619"/>
    <lineage>
        <taxon>Eukaryota</taxon>
        <taxon>Fungi</taxon>
        <taxon>Dikarya</taxon>
        <taxon>Basidiomycota</taxon>
        <taxon>Agaricomycotina</taxon>
        <taxon>Agaricomycetes</taxon>
        <taxon>Polyporales</taxon>
        <taxon>Polyporaceae</taxon>
        <taxon>Lentinus</taxon>
    </lineage>
</organism>
<gene>
    <name evidence="3" type="ORF">OH76DRAFT_1409003</name>
</gene>
<dbReference type="PROSITE" id="PS51673">
    <property type="entry name" value="SUZ"/>
    <property type="match status" value="1"/>
</dbReference>
<dbReference type="InterPro" id="IPR024771">
    <property type="entry name" value="SUZ"/>
</dbReference>
<evidence type="ECO:0000259" key="2">
    <source>
        <dbReference type="PROSITE" id="PS51673"/>
    </source>
</evidence>
<feature type="compositionally biased region" description="Acidic residues" evidence="1">
    <location>
        <begin position="33"/>
        <end position="44"/>
    </location>
</feature>
<feature type="compositionally biased region" description="Polar residues" evidence="1">
    <location>
        <begin position="130"/>
        <end position="143"/>
    </location>
</feature>
<keyword evidence="4" id="KW-1185">Reference proteome</keyword>
<sequence>MSAVQAKTDSWGAPAASAATTARAAPAHTVRDDWDDEEEEQEEQDPQKLWEEANKRTPMPELVIAGSSTSNSAVSPPPEAFQPVLRILKRPTATATSSSSSTPTLDTDANSYAAREARYQAARERIFGDSSPTPDQQPANSKTGPKKAVASVQIAREPKGPPTTQSGTAPGGTDQGGDARGFSLRRGKRRGGASGKP</sequence>
<feature type="compositionally biased region" description="Basic and acidic residues" evidence="1">
    <location>
        <begin position="45"/>
        <end position="55"/>
    </location>
</feature>
<evidence type="ECO:0000313" key="4">
    <source>
        <dbReference type="Proteomes" id="UP000256964"/>
    </source>
</evidence>
<reference evidence="3 4" key="1">
    <citation type="journal article" date="2018" name="Biotechnol. Biofuels">
        <title>Integrative visual omics of the white-rot fungus Polyporus brumalis exposes the biotechnological potential of its oxidative enzymes for delignifying raw plant biomass.</title>
        <authorList>
            <person name="Miyauchi S."/>
            <person name="Rancon A."/>
            <person name="Drula E."/>
            <person name="Hage H."/>
            <person name="Chaduli D."/>
            <person name="Favel A."/>
            <person name="Grisel S."/>
            <person name="Henrissat B."/>
            <person name="Herpoel-Gimbert I."/>
            <person name="Ruiz-Duenas F.J."/>
            <person name="Chevret D."/>
            <person name="Hainaut M."/>
            <person name="Lin J."/>
            <person name="Wang M."/>
            <person name="Pangilinan J."/>
            <person name="Lipzen A."/>
            <person name="Lesage-Meessen L."/>
            <person name="Navarro D."/>
            <person name="Riley R."/>
            <person name="Grigoriev I.V."/>
            <person name="Zhou S."/>
            <person name="Raouche S."/>
            <person name="Rosso M.N."/>
        </authorList>
    </citation>
    <scope>NUCLEOTIDE SEQUENCE [LARGE SCALE GENOMIC DNA]</scope>
    <source>
        <strain evidence="3 4">BRFM 1820</strain>
    </source>
</reference>
<dbReference type="InterPro" id="IPR039228">
    <property type="entry name" value="SZRD1"/>
</dbReference>
<feature type="compositionally biased region" description="Gly residues" evidence="1">
    <location>
        <begin position="169"/>
        <end position="179"/>
    </location>
</feature>
<feature type="compositionally biased region" description="Low complexity" evidence="1">
    <location>
        <begin position="91"/>
        <end position="104"/>
    </location>
</feature>
<dbReference type="EMBL" id="KZ857448">
    <property type="protein sequence ID" value="RDX44594.1"/>
    <property type="molecule type" value="Genomic_DNA"/>
</dbReference>
<dbReference type="Pfam" id="PF12752">
    <property type="entry name" value="SUZ"/>
    <property type="match status" value="1"/>
</dbReference>
<proteinExistence type="predicted"/>
<dbReference type="Proteomes" id="UP000256964">
    <property type="component" value="Unassembled WGS sequence"/>
</dbReference>
<feature type="compositionally biased region" description="Basic and acidic residues" evidence="1">
    <location>
        <begin position="115"/>
        <end position="127"/>
    </location>
</feature>
<feature type="domain" description="SUZ" evidence="2">
    <location>
        <begin position="58"/>
        <end position="131"/>
    </location>
</feature>
<feature type="compositionally biased region" description="Low complexity" evidence="1">
    <location>
        <begin position="13"/>
        <end position="27"/>
    </location>
</feature>
<dbReference type="PANTHER" id="PTHR31796">
    <property type="entry name" value="SUZ DOMAIN-CONTAINING PROTEIN 1"/>
    <property type="match status" value="1"/>
</dbReference>
<dbReference type="OrthoDB" id="5373615at2759"/>
<dbReference type="AlphaFoldDB" id="A0A371CWD9"/>
<evidence type="ECO:0000256" key="1">
    <source>
        <dbReference type="SAM" id="MobiDB-lite"/>
    </source>
</evidence>
<dbReference type="PANTHER" id="PTHR31796:SF2">
    <property type="entry name" value="SUZ DOMAIN-CONTAINING PROTEIN 1"/>
    <property type="match status" value="1"/>
</dbReference>
<name>A0A371CWD9_9APHY</name>
<feature type="region of interest" description="Disordered" evidence="1">
    <location>
        <begin position="1"/>
        <end position="197"/>
    </location>
</feature>
<dbReference type="STRING" id="139420.A0A371CWD9"/>
<protein>
    <recommendedName>
        <fullName evidence="2">SUZ domain-containing protein</fullName>
    </recommendedName>
</protein>
<accession>A0A371CWD9</accession>